<dbReference type="Proteomes" id="UP001209570">
    <property type="component" value="Unassembled WGS sequence"/>
</dbReference>
<dbReference type="GO" id="GO:0005829">
    <property type="term" value="C:cytosol"/>
    <property type="evidence" value="ECO:0007669"/>
    <property type="project" value="TreeGrafter"/>
</dbReference>
<evidence type="ECO:0000256" key="3">
    <source>
        <dbReference type="ARBA" id="ARBA00022490"/>
    </source>
</evidence>
<dbReference type="PANTHER" id="PTHR31570">
    <property type="entry name" value="HAUS AUGMIN-LIKE COMPLEX SUBUNIT 1"/>
    <property type="match status" value="1"/>
</dbReference>
<accession>A0AAD5LL03</accession>
<keyword evidence="4" id="KW-0132">Cell division</keyword>
<keyword evidence="12" id="KW-1185">Reference proteome</keyword>
<evidence type="ECO:0000256" key="6">
    <source>
        <dbReference type="ARBA" id="ARBA00022776"/>
    </source>
</evidence>
<dbReference type="GO" id="GO:0005874">
    <property type="term" value="C:microtubule"/>
    <property type="evidence" value="ECO:0007669"/>
    <property type="project" value="UniProtKB-KW"/>
</dbReference>
<evidence type="ECO:0000256" key="7">
    <source>
        <dbReference type="ARBA" id="ARBA00023054"/>
    </source>
</evidence>
<comment type="caution">
    <text evidence="11">The sequence shown here is derived from an EMBL/GenBank/DDBJ whole genome shotgun (WGS) entry which is preliminary data.</text>
</comment>
<keyword evidence="5" id="KW-0493">Microtubule</keyword>
<keyword evidence="9" id="KW-0131">Cell cycle</keyword>
<evidence type="ECO:0000256" key="10">
    <source>
        <dbReference type="SAM" id="Coils"/>
    </source>
</evidence>
<keyword evidence="3" id="KW-0963">Cytoplasm</keyword>
<proteinExistence type="inferred from homology"/>
<evidence type="ECO:0000256" key="8">
    <source>
        <dbReference type="ARBA" id="ARBA00023212"/>
    </source>
</evidence>
<evidence type="ECO:0000256" key="2">
    <source>
        <dbReference type="ARBA" id="ARBA00005479"/>
    </source>
</evidence>
<dbReference type="EMBL" id="JAKCXM010000122">
    <property type="protein sequence ID" value="KAJ0401654.1"/>
    <property type="molecule type" value="Genomic_DNA"/>
</dbReference>
<comment type="subcellular location">
    <subcellularLocation>
        <location evidence="1">Cytoplasm</location>
        <location evidence="1">Cytoskeleton</location>
        <location evidence="1">Spindle</location>
    </subcellularLocation>
</comment>
<dbReference type="Pfam" id="PF25762">
    <property type="entry name" value="HAUS1"/>
    <property type="match status" value="1"/>
</dbReference>
<evidence type="ECO:0000313" key="12">
    <source>
        <dbReference type="Proteomes" id="UP001209570"/>
    </source>
</evidence>
<gene>
    <name evidence="11" type="ORF">P43SY_001286</name>
</gene>
<dbReference type="InterPro" id="IPR026243">
    <property type="entry name" value="HAUS1"/>
</dbReference>
<evidence type="ECO:0000256" key="1">
    <source>
        <dbReference type="ARBA" id="ARBA00004186"/>
    </source>
</evidence>
<keyword evidence="6" id="KW-0498">Mitosis</keyword>
<evidence type="ECO:0000256" key="4">
    <source>
        <dbReference type="ARBA" id="ARBA00022618"/>
    </source>
</evidence>
<evidence type="ECO:0000256" key="5">
    <source>
        <dbReference type="ARBA" id="ARBA00022701"/>
    </source>
</evidence>
<name>A0AAD5LL03_PYTIN</name>
<organism evidence="11 12">
    <name type="scientific">Pythium insidiosum</name>
    <name type="common">Pythiosis disease agent</name>
    <dbReference type="NCBI Taxonomy" id="114742"/>
    <lineage>
        <taxon>Eukaryota</taxon>
        <taxon>Sar</taxon>
        <taxon>Stramenopiles</taxon>
        <taxon>Oomycota</taxon>
        <taxon>Peronosporomycetes</taxon>
        <taxon>Pythiales</taxon>
        <taxon>Pythiaceae</taxon>
        <taxon>Pythium</taxon>
    </lineage>
</organism>
<dbReference type="GO" id="GO:0070652">
    <property type="term" value="C:HAUS complex"/>
    <property type="evidence" value="ECO:0007669"/>
    <property type="project" value="InterPro"/>
</dbReference>
<dbReference type="GO" id="GO:0005819">
    <property type="term" value="C:spindle"/>
    <property type="evidence" value="ECO:0007669"/>
    <property type="project" value="UniProtKB-SubCell"/>
</dbReference>
<evidence type="ECO:0000256" key="9">
    <source>
        <dbReference type="ARBA" id="ARBA00023306"/>
    </source>
</evidence>
<feature type="coiled-coil region" evidence="10">
    <location>
        <begin position="75"/>
        <end position="116"/>
    </location>
</feature>
<evidence type="ECO:0000313" key="11">
    <source>
        <dbReference type="EMBL" id="KAJ0401654.1"/>
    </source>
</evidence>
<feature type="coiled-coil region" evidence="10">
    <location>
        <begin position="413"/>
        <end position="567"/>
    </location>
</feature>
<protein>
    <submittedName>
        <fullName evidence="11">Uncharacterized protein</fullName>
    </submittedName>
</protein>
<reference evidence="11" key="1">
    <citation type="submission" date="2021-12" db="EMBL/GenBank/DDBJ databases">
        <title>Prjna785345.</title>
        <authorList>
            <person name="Rujirawat T."/>
            <person name="Krajaejun T."/>
        </authorList>
    </citation>
    <scope>NUCLEOTIDE SEQUENCE</scope>
    <source>
        <strain evidence="11">Pi057C3</strain>
    </source>
</reference>
<dbReference type="GO" id="GO:0051301">
    <property type="term" value="P:cell division"/>
    <property type="evidence" value="ECO:0007669"/>
    <property type="project" value="UniProtKB-KW"/>
</dbReference>
<keyword evidence="8" id="KW-0206">Cytoskeleton</keyword>
<keyword evidence="7 10" id="KW-0175">Coiled coil</keyword>
<dbReference type="GO" id="GO:0051225">
    <property type="term" value="P:spindle assembly"/>
    <property type="evidence" value="ECO:0007669"/>
    <property type="project" value="InterPro"/>
</dbReference>
<dbReference type="AlphaFoldDB" id="A0AAD5LL03"/>
<dbReference type="PANTHER" id="PTHR31570:SF1">
    <property type="entry name" value="HAUS AUGMIN-LIKE COMPLEX SUBUNIT 1"/>
    <property type="match status" value="1"/>
</dbReference>
<comment type="similarity">
    <text evidence="2">Belongs to the HAUS1 family.</text>
</comment>
<sequence length="576" mass="66330">MATAEASSARVRDRETFREFLAKHRYVPQGRYARVGPLEDKDLDAMLRGSAVPIWKWLWQNVKNAEDMDMIQRNVNVARYQIDSCKQEREEAKKRHEELLARKKYLQESLQKASEREKSLLSGLRRIESEQRELAAASMDRKQREVLRAAFNQHNEQLMDATTILLQQVCERMTTSRNGTDSGGGSNPVEILLEAFRQMTQAAQGGETVEFGESDIERVEASRKQKQDLDEKIELMNRFEERQDEIVSQIRQLYGRNQELIQVLTRKQDRLLEVALERDISEDRVSTIPNATALAAALDELSGDLAHLSLVQTNNVMETNSETAQRWLPELQQAIDNWREAKAATSMSGERIVQRLEAELKADTARKQSLLRSCGVEEEDLSKNGQMYLHVLSEVAELFKLRDVQMSSYLAAASALIERVDAVEQIEQALQQETTQSQRRSKDIADEFDDLRHVKERLRDATEEREKHENTVTMEQRTAEHLEHQQTLEQELSELEQKLQDLELPSILGSMDHHHIAALQQECVDIEAANEELRAQLRGFEGLPLDKDLAAAKLHEAQQELLRLEDDFNRRIRTMV</sequence>